<comment type="caution">
    <text evidence="2">The sequence shown here is derived from an EMBL/GenBank/DDBJ whole genome shotgun (WGS) entry which is preliminary data.</text>
</comment>
<feature type="transmembrane region" description="Helical" evidence="1">
    <location>
        <begin position="109"/>
        <end position="127"/>
    </location>
</feature>
<gene>
    <name evidence="2" type="ORF">ACFQ1Z_14140</name>
</gene>
<feature type="transmembrane region" description="Helical" evidence="1">
    <location>
        <begin position="12"/>
        <end position="30"/>
    </location>
</feature>
<feature type="transmembrane region" description="Helical" evidence="1">
    <location>
        <begin position="148"/>
        <end position="171"/>
    </location>
</feature>
<keyword evidence="1" id="KW-1133">Transmembrane helix</keyword>
<feature type="transmembrane region" description="Helical" evidence="1">
    <location>
        <begin position="293"/>
        <end position="314"/>
    </location>
</feature>
<feature type="transmembrane region" description="Helical" evidence="1">
    <location>
        <begin position="191"/>
        <end position="208"/>
    </location>
</feature>
<dbReference type="InterPro" id="IPR025291">
    <property type="entry name" value="DUF4153"/>
</dbReference>
<evidence type="ECO:0000256" key="1">
    <source>
        <dbReference type="SAM" id="Phobius"/>
    </source>
</evidence>
<evidence type="ECO:0008006" key="4">
    <source>
        <dbReference type="Google" id="ProtNLM"/>
    </source>
</evidence>
<keyword evidence="1" id="KW-0472">Membrane</keyword>
<feature type="transmembrane region" description="Helical" evidence="1">
    <location>
        <begin position="229"/>
        <end position="246"/>
    </location>
</feature>
<evidence type="ECO:0000313" key="2">
    <source>
        <dbReference type="EMBL" id="MFD0914697.1"/>
    </source>
</evidence>
<keyword evidence="1" id="KW-0812">Transmembrane</keyword>
<feature type="transmembrane region" description="Helical" evidence="1">
    <location>
        <begin position="69"/>
        <end position="89"/>
    </location>
</feature>
<dbReference type="Proteomes" id="UP001597128">
    <property type="component" value="Unassembled WGS sequence"/>
</dbReference>
<accession>A0ABW3FE48</accession>
<dbReference type="EMBL" id="JBHTKB010000003">
    <property type="protein sequence ID" value="MFD0914697.1"/>
    <property type="molecule type" value="Genomic_DNA"/>
</dbReference>
<reference evidence="3" key="1">
    <citation type="journal article" date="2019" name="Int. J. Syst. Evol. Microbiol.">
        <title>The Global Catalogue of Microorganisms (GCM) 10K type strain sequencing project: providing services to taxonomists for standard genome sequencing and annotation.</title>
        <authorList>
            <consortium name="The Broad Institute Genomics Platform"/>
            <consortium name="The Broad Institute Genome Sequencing Center for Infectious Disease"/>
            <person name="Wu L."/>
            <person name="Ma J."/>
        </authorList>
    </citation>
    <scope>NUCLEOTIDE SEQUENCE [LARGE SCALE GENOMIC DNA]</scope>
    <source>
        <strain evidence="3">CCUG 58412</strain>
    </source>
</reference>
<feature type="transmembrane region" description="Helical" evidence="1">
    <location>
        <begin position="326"/>
        <end position="347"/>
    </location>
</feature>
<proteinExistence type="predicted"/>
<keyword evidence="3" id="KW-1185">Reference proteome</keyword>
<feature type="transmembrane region" description="Helical" evidence="1">
    <location>
        <begin position="359"/>
        <end position="378"/>
    </location>
</feature>
<dbReference type="Pfam" id="PF13687">
    <property type="entry name" value="DUF4153"/>
    <property type="match status" value="1"/>
</dbReference>
<evidence type="ECO:0000313" key="3">
    <source>
        <dbReference type="Proteomes" id="UP001597128"/>
    </source>
</evidence>
<protein>
    <recommendedName>
        <fullName evidence="4">DUF4153 domain-containing protein</fullName>
    </recommendedName>
</protein>
<dbReference type="RefSeq" id="WP_379058866.1">
    <property type="nucleotide sequence ID" value="NZ_JBHTKB010000003.1"/>
</dbReference>
<feature type="transmembrane region" description="Helical" evidence="1">
    <location>
        <begin position="258"/>
        <end position="277"/>
    </location>
</feature>
<name>A0ABW3FE48_9PROT</name>
<organism evidence="2 3">
    <name type="scientific">Methylophilus luteus</name>
    <dbReference type="NCBI Taxonomy" id="640108"/>
    <lineage>
        <taxon>Bacteria</taxon>
        <taxon>Pseudomonadati</taxon>
        <taxon>Pseudomonadota</taxon>
        <taxon>Betaproteobacteria</taxon>
        <taxon>Nitrosomonadales</taxon>
        <taxon>Methylophilaceae</taxon>
        <taxon>Methylophilus</taxon>
    </lineage>
</organism>
<feature type="transmembrane region" description="Helical" evidence="1">
    <location>
        <begin position="42"/>
        <end position="60"/>
    </location>
</feature>
<sequence length="590" mass="65586">MSRFIVTARQSMLIAGLIQGFVMLGLHEWIKSKGFDVSDLLYLAPLYTLAVLGPLTFNFLRAEFSGRQSFIYASLISGVLALTAAWFGWSCETQTAPQLYQSANYIAGLWIFSFVSAVIWFHILPFAQSRLRRSEPVFSYSGLFEDAWRNLLLLANCFVFSGIFWALLGLWAGLFEVLKIEFFSDLFTTRYFVYLATAMSVSVAVSLEDKEASALVTIRRYLLAVQARLLPLAAFIVLLFLATLPFSGLQRLWDTGSATALMLGLQYAVIILTNAVWQDGKQPLPFSSLTRSFIRIALIALPVLALLCVWALNLRIGQYGWTIDRVWAAILVAFISLYAAAYCAAAVRSGWLQSLGRLNTAIALLVIATLLAVHTPLLDPQRISASSQISRLLTGKVAASDFDYEYLRFNLGRAGVTALRELEKIEHQAEAETIRSKATAALNMQSQSGMQALQHVPSQQEITARINLYPKGTAIDLAFVEAVHQRMQDGNYDYYSRALRDGKEPVAVLAVDLNKDGAPEYIVLKEPFAVFSKQGQQWRLIGNIGFNHNDTTHGKALEQATANADFAVVPRQWSDLRIGGFEGKLQLENQ</sequence>